<feature type="repeat" description="WD" evidence="5">
    <location>
        <begin position="1059"/>
        <end position="1100"/>
    </location>
</feature>
<evidence type="ECO:0000256" key="6">
    <source>
        <dbReference type="PROSITE-ProRule" id="PRU10141"/>
    </source>
</evidence>
<feature type="compositionally biased region" description="Polar residues" evidence="8">
    <location>
        <begin position="43"/>
        <end position="59"/>
    </location>
</feature>
<feature type="domain" description="Protein kinase" evidence="10">
    <location>
        <begin position="244"/>
        <end position="500"/>
    </location>
</feature>
<dbReference type="PROSITE" id="PS50011">
    <property type="entry name" value="PROTEIN_KINASE_DOM"/>
    <property type="match status" value="1"/>
</dbReference>
<dbReference type="InterPro" id="IPR011048">
    <property type="entry name" value="Haem_d1_sf"/>
</dbReference>
<dbReference type="PROSITE" id="PS00678">
    <property type="entry name" value="WD_REPEATS_1"/>
    <property type="match status" value="12"/>
</dbReference>
<keyword evidence="9" id="KW-0812">Transmembrane</keyword>
<dbReference type="PANTHER" id="PTHR19879:SF9">
    <property type="entry name" value="TRANSCRIPTION INITIATION FACTOR TFIID SUBUNIT 5"/>
    <property type="match status" value="1"/>
</dbReference>
<feature type="repeat" description="WD" evidence="5">
    <location>
        <begin position="776"/>
        <end position="817"/>
    </location>
</feature>
<dbReference type="Proteomes" id="UP000316855">
    <property type="component" value="Chromosome"/>
</dbReference>
<feature type="binding site" evidence="6">
    <location>
        <position position="273"/>
    </location>
    <ligand>
        <name>ATP</name>
        <dbReference type="ChEBI" id="CHEBI:30616"/>
    </ligand>
</feature>
<feature type="compositionally biased region" description="Acidic residues" evidence="8">
    <location>
        <begin position="108"/>
        <end position="120"/>
    </location>
</feature>
<dbReference type="Gene3D" id="2.130.10.10">
    <property type="entry name" value="YVTN repeat-like/Quinoprotein amine dehydrogenase"/>
    <property type="match status" value="7"/>
</dbReference>
<dbReference type="InterPro" id="IPR001680">
    <property type="entry name" value="WD40_rpt"/>
</dbReference>
<dbReference type="InterPro" id="IPR036322">
    <property type="entry name" value="WD40_repeat_dom_sf"/>
</dbReference>
<feature type="repeat" description="WD" evidence="5">
    <location>
        <begin position="1017"/>
        <end position="1058"/>
    </location>
</feature>
<dbReference type="PROSITE" id="PS00107">
    <property type="entry name" value="PROTEIN_KINASE_ATP"/>
    <property type="match status" value="1"/>
</dbReference>
<feature type="coiled-coil region" evidence="7">
    <location>
        <begin position="646"/>
        <end position="726"/>
    </location>
</feature>
<feature type="repeat" description="WD" evidence="5">
    <location>
        <begin position="1274"/>
        <end position="1315"/>
    </location>
</feature>
<dbReference type="SMART" id="SM00320">
    <property type="entry name" value="WD40"/>
    <property type="match status" value="21"/>
</dbReference>
<evidence type="ECO:0000256" key="1">
    <source>
        <dbReference type="ARBA" id="ARBA00022574"/>
    </source>
</evidence>
<reference evidence="11 12" key="1">
    <citation type="submission" date="2019-02" db="EMBL/GenBank/DDBJ databases">
        <title>Deep-cultivation of Planctomycetes and their phenomic and genomic characterization uncovers novel biology.</title>
        <authorList>
            <person name="Wiegand S."/>
            <person name="Jogler M."/>
            <person name="Boedeker C."/>
            <person name="Pinto D."/>
            <person name="Vollmers J."/>
            <person name="Rivas-Marin E."/>
            <person name="Kohn T."/>
            <person name="Peeters S.H."/>
            <person name="Heuer A."/>
            <person name="Rast P."/>
            <person name="Oberbeckmann S."/>
            <person name="Bunk B."/>
            <person name="Jeske O."/>
            <person name="Meyerdierks A."/>
            <person name="Storesund J.E."/>
            <person name="Kallscheuer N."/>
            <person name="Luecker S."/>
            <person name="Lage O.M."/>
            <person name="Pohl T."/>
            <person name="Merkel B.J."/>
            <person name="Hornburger P."/>
            <person name="Mueller R.-W."/>
            <person name="Bruemmer F."/>
            <person name="Labrenz M."/>
            <person name="Spormann A.M."/>
            <person name="Op den Camp H."/>
            <person name="Overmann J."/>
            <person name="Amann R."/>
            <person name="Jetten M.S.M."/>
            <person name="Mascher T."/>
            <person name="Medema M.H."/>
            <person name="Devos D.P."/>
            <person name="Kaster A.-K."/>
            <person name="Ovreas L."/>
            <person name="Rohde M."/>
            <person name="Galperin M.Y."/>
            <person name="Jogler C."/>
        </authorList>
    </citation>
    <scope>NUCLEOTIDE SEQUENCE [LARGE SCALE GENOMIC DNA]</scope>
    <source>
        <strain evidence="11 12">Pan161</strain>
    </source>
</reference>
<feature type="repeat" description="WD" evidence="5">
    <location>
        <begin position="873"/>
        <end position="914"/>
    </location>
</feature>
<keyword evidence="1 5" id="KW-0853">WD repeat</keyword>
<dbReference type="EC" id="2.7.11.1" evidence="11"/>
<evidence type="ECO:0000313" key="12">
    <source>
        <dbReference type="Proteomes" id="UP000316855"/>
    </source>
</evidence>
<feature type="repeat" description="WD" evidence="5">
    <location>
        <begin position="915"/>
        <end position="956"/>
    </location>
</feature>
<dbReference type="PROSITE" id="PS50082">
    <property type="entry name" value="WD_REPEATS_2"/>
    <property type="match status" value="18"/>
</dbReference>
<feature type="repeat" description="WD" evidence="5">
    <location>
        <begin position="1149"/>
        <end position="1190"/>
    </location>
</feature>
<keyword evidence="11" id="KW-0418">Kinase</keyword>
<keyword evidence="12" id="KW-1185">Reference proteome</keyword>
<dbReference type="InterPro" id="IPR008271">
    <property type="entry name" value="Ser/Thr_kinase_AS"/>
</dbReference>
<organism evidence="11 12">
    <name type="scientific">Gimesia algae</name>
    <dbReference type="NCBI Taxonomy" id="2527971"/>
    <lineage>
        <taxon>Bacteria</taxon>
        <taxon>Pseudomonadati</taxon>
        <taxon>Planctomycetota</taxon>
        <taxon>Planctomycetia</taxon>
        <taxon>Planctomycetales</taxon>
        <taxon>Planctomycetaceae</taxon>
        <taxon>Gimesia</taxon>
    </lineage>
</organism>
<dbReference type="GO" id="GO:0004674">
    <property type="term" value="F:protein serine/threonine kinase activity"/>
    <property type="evidence" value="ECO:0007669"/>
    <property type="project" value="UniProtKB-EC"/>
</dbReference>
<dbReference type="PROSITE" id="PS50294">
    <property type="entry name" value="WD_REPEATS_REGION"/>
    <property type="match status" value="17"/>
</dbReference>
<dbReference type="RefSeq" id="WP_145223978.1">
    <property type="nucleotide sequence ID" value="NZ_CP036343.1"/>
</dbReference>
<dbReference type="EMBL" id="CP036343">
    <property type="protein sequence ID" value="QDT88851.1"/>
    <property type="molecule type" value="Genomic_DNA"/>
</dbReference>
<keyword evidence="9" id="KW-0472">Membrane</keyword>
<evidence type="ECO:0000256" key="3">
    <source>
        <dbReference type="ARBA" id="ARBA00022741"/>
    </source>
</evidence>
<feature type="repeat" description="WD" evidence="5">
    <location>
        <begin position="1106"/>
        <end position="1147"/>
    </location>
</feature>
<feature type="transmembrane region" description="Helical" evidence="9">
    <location>
        <begin position="613"/>
        <end position="632"/>
    </location>
</feature>
<feature type="repeat" description="WD" evidence="5">
    <location>
        <begin position="1664"/>
        <end position="1695"/>
    </location>
</feature>
<feature type="repeat" description="WD" evidence="5">
    <location>
        <begin position="957"/>
        <end position="990"/>
    </location>
</feature>
<proteinExistence type="predicted"/>
<dbReference type="Gene3D" id="1.10.510.10">
    <property type="entry name" value="Transferase(Phosphotransferase) domain 1"/>
    <property type="match status" value="1"/>
</dbReference>
<dbReference type="SUPFAM" id="SSF50978">
    <property type="entry name" value="WD40 repeat-like"/>
    <property type="match status" value="3"/>
</dbReference>
<dbReference type="GO" id="GO:0005524">
    <property type="term" value="F:ATP binding"/>
    <property type="evidence" value="ECO:0007669"/>
    <property type="project" value="UniProtKB-UniRule"/>
</dbReference>
<dbReference type="Gene3D" id="3.30.200.20">
    <property type="entry name" value="Phosphorylase Kinase, domain 1"/>
    <property type="match status" value="1"/>
</dbReference>
<dbReference type="InterPro" id="IPR019775">
    <property type="entry name" value="WD40_repeat_CS"/>
</dbReference>
<dbReference type="InterPro" id="IPR020472">
    <property type="entry name" value="WD40_PAC1"/>
</dbReference>
<sequence>MNDNPDKNEENEESSAELNEQNGQTQSDSEFDSDDRSSEIDQTIISDQWDSETISSDTFDTADSEELFQTRDAAESGQDTFEDLPSNDQTMVDSTGEEDIYDTIVDPDSSDSDQTMESDEQGDWAGMQTINENPEAQPEDRNDQTMILDDSVENSDMGATFVEDGNSPSDIEATMVSDDVPPELMATMNSAWGDDMATMAERPDMTIKAPDLPADLISNQTSLVIKKRDFSDTTNSEFNDNAEYELLEILGQGGMGVVYTARQTSIDRQVAVKMLKSKTAQSSEQRHKFLAEAVVTGELDHPNIVPIYDVGSNNSGALFYSMKKVEGRPWLKTVRKNTLGENLNILMKVADAVAFAHSRSVVHRDLKPENVMLGEFGEVLVMDWGLAQSTSGFRKSSSIITTSSMGGTPAYMAPEMATGPVDKISPLSDIYLLGAILYEILTGRPPHTGKTAMKCLMAAAKNKIVPTEKKGELIEIAMKAMALRPQDRYPSVQAFQQAILAYQSHSESISLATRADSDLNKAIETENYELFSRALFGFQEALSLWPENSTAQAGAEKSTLSYAGLAYGKGDYDLGLSLLNSEEPAHQELVEKIRAAQTERDARQQRLRAAKRVFVGMLATVMFVVTGAFFWIRAEANRALEAEKVAETERDTAVQERKKADEARAQEKIEREKADIARDEAIASETKAKEAQKKEAAALEVALSEKEKAEIEEKKAIEAKKKEEYEAYIARIGLAAAKIDENAFESAVELLNECPENLRNWEWGRLMHLCSQSSRTFDAQAPIDALAISQDDSQFVTGGKDGVARLWDRTTGRVLATFDHQKHPVLAVAISPDGKTLATGSEDPAGFIKVWDLDSYAQIPITFKDASKKTPFDQGHTEGVLSISFSKDGKRLLTSSYDKTARLWDLKSGDQLKRYWGHNWWVWDANFSTDEKRIVTASQDGTAVIWNTETGEKGAPFTGHQGPVYSAHFSPDAESTQVATSGYDRRILLWRPEDIVPYDFSKLVSGKENEPPAYVAFDGHQESVQSAEFTNDGKMIISASHDNSVKLWDIETTKALKTFRGHDSWVQNATILNDGKWILSASHDAQLKLWNIANYAEIRTLKGRVLAQHVDAILDVSFSSDGKQLVTASRDKTAISWDVSTGKLNKEFTEGHAFLASSAVFLPDGKRLATAAVDNSVRIWDIQTGTEHKRFEHTGRSAAIAVSFDSKLLVTGSDEKTVRIWDITSGELLKELSGHHSEVSAVAISADKRFCASGDARGHCMLWDVESGELLHKLSGHTRRISAIAFLPDEKTVLSASGDNTVGSWDVVTGKENQDQILKHPDAILSMAIFDQGKQAATSCADGLVRIWDLETSKVTRTIQPVNGLINSVSVSQDNKRLLTANVQQRVIQLWALETGAELRVPGKNGQLKPFLDFRTKGGMLWTAVFSPYHNSILTVGGRDARLWNDVTAQQVMAFHPHGVVASAAFSPDGKWLVTGSWDNSAKIWNTQTGQAEKKLEQKHNGYVNTVRYSPDGKLILTSSDDGTAKVWNAESGAMLMSLDQPETHVSSAIFSPDGSQIVTASNDKTLVMWDAGNGKKLKTFQGHEWPIREVAYSHNGKRLISGSEDNTAIIWNIDTGKKTVLAGHTAPVESVVFSPDDSRAFTASDDGTAKLWDTDSGKEILTLSSHAQGVTSVDFSPNGRFVATGSQDGQAILWLTVNWKNQAPRVVQLNR</sequence>
<dbReference type="InterPro" id="IPR000719">
    <property type="entry name" value="Prot_kinase_dom"/>
</dbReference>
<dbReference type="Pfam" id="PF00069">
    <property type="entry name" value="Pkinase"/>
    <property type="match status" value="1"/>
</dbReference>
<dbReference type="KEGG" id="gax:Pan161_04700"/>
<dbReference type="InterPro" id="IPR015943">
    <property type="entry name" value="WD40/YVTN_repeat-like_dom_sf"/>
</dbReference>
<feature type="repeat" description="WD" evidence="5">
    <location>
        <begin position="1622"/>
        <end position="1663"/>
    </location>
</feature>
<feature type="repeat" description="WD" evidence="5">
    <location>
        <begin position="1190"/>
        <end position="1231"/>
    </location>
</feature>
<dbReference type="PROSITE" id="PS00108">
    <property type="entry name" value="PROTEIN_KINASE_ST"/>
    <property type="match status" value="1"/>
</dbReference>
<accession>A0A517V770</accession>
<dbReference type="OrthoDB" id="9765809at2"/>
<dbReference type="SMART" id="SM00220">
    <property type="entry name" value="S_TKc"/>
    <property type="match status" value="1"/>
</dbReference>
<evidence type="ECO:0000256" key="4">
    <source>
        <dbReference type="ARBA" id="ARBA00022840"/>
    </source>
</evidence>
<feature type="repeat" description="WD" evidence="5">
    <location>
        <begin position="1317"/>
        <end position="1358"/>
    </location>
</feature>
<dbReference type="Pfam" id="PF00400">
    <property type="entry name" value="WD40"/>
    <property type="match status" value="19"/>
</dbReference>
<keyword evidence="2" id="KW-0677">Repeat</keyword>
<evidence type="ECO:0000256" key="7">
    <source>
        <dbReference type="SAM" id="Coils"/>
    </source>
</evidence>
<keyword evidence="4 6" id="KW-0067">ATP-binding</keyword>
<keyword evidence="3 6" id="KW-0547">Nucleotide-binding</keyword>
<keyword evidence="11" id="KW-0808">Transferase</keyword>
<name>A0A517V770_9PLAN</name>
<dbReference type="PRINTS" id="PR00320">
    <property type="entry name" value="GPROTEINBRPT"/>
</dbReference>
<dbReference type="InterPro" id="IPR017441">
    <property type="entry name" value="Protein_kinase_ATP_BS"/>
</dbReference>
<dbReference type="SUPFAM" id="SSF51004">
    <property type="entry name" value="C-terminal (heme d1) domain of cytochrome cd1-nitrite reductase"/>
    <property type="match status" value="1"/>
</dbReference>
<feature type="repeat" description="WD" evidence="5">
    <location>
        <begin position="1232"/>
        <end position="1273"/>
    </location>
</feature>
<dbReference type="PANTHER" id="PTHR19879">
    <property type="entry name" value="TRANSCRIPTION INITIATION FACTOR TFIID"/>
    <property type="match status" value="1"/>
</dbReference>
<feature type="repeat" description="WD" evidence="5">
    <location>
        <begin position="1497"/>
        <end position="1538"/>
    </location>
</feature>
<dbReference type="InterPro" id="IPR011009">
    <property type="entry name" value="Kinase-like_dom_sf"/>
</dbReference>
<evidence type="ECO:0000256" key="8">
    <source>
        <dbReference type="SAM" id="MobiDB-lite"/>
    </source>
</evidence>
<evidence type="ECO:0000256" key="2">
    <source>
        <dbReference type="ARBA" id="ARBA00022737"/>
    </source>
</evidence>
<keyword evidence="9" id="KW-1133">Transmembrane helix</keyword>
<evidence type="ECO:0000256" key="9">
    <source>
        <dbReference type="SAM" id="Phobius"/>
    </source>
</evidence>
<feature type="region of interest" description="Disordered" evidence="8">
    <location>
        <begin position="1"/>
        <end position="120"/>
    </location>
</feature>
<evidence type="ECO:0000259" key="10">
    <source>
        <dbReference type="PROSITE" id="PS50011"/>
    </source>
</evidence>
<feature type="repeat" description="WD" evidence="5">
    <location>
        <begin position="1581"/>
        <end position="1622"/>
    </location>
</feature>
<evidence type="ECO:0000256" key="5">
    <source>
        <dbReference type="PROSITE-ProRule" id="PRU00221"/>
    </source>
</evidence>
<evidence type="ECO:0000313" key="11">
    <source>
        <dbReference type="EMBL" id="QDT88851.1"/>
    </source>
</evidence>
<gene>
    <name evidence="11" type="primary">pknD_2</name>
    <name evidence="11" type="ORF">Pan161_04700</name>
</gene>
<protein>
    <submittedName>
        <fullName evidence="11">Serine/threonine-protein kinase PknD</fullName>
        <ecNumber evidence="11">2.7.11.1</ecNumber>
    </submittedName>
</protein>
<feature type="repeat" description="WD" evidence="5">
    <location>
        <begin position="1539"/>
        <end position="1580"/>
    </location>
</feature>
<dbReference type="SUPFAM" id="SSF56112">
    <property type="entry name" value="Protein kinase-like (PK-like)"/>
    <property type="match status" value="1"/>
</dbReference>
<dbReference type="CDD" id="cd14014">
    <property type="entry name" value="STKc_PknB_like"/>
    <property type="match status" value="1"/>
</dbReference>
<feature type="repeat" description="WD" evidence="5">
    <location>
        <begin position="1461"/>
        <end position="1495"/>
    </location>
</feature>
<keyword evidence="7" id="KW-0175">Coiled coil</keyword>
<dbReference type="CDD" id="cd00200">
    <property type="entry name" value="WD40"/>
    <property type="match status" value="3"/>
</dbReference>